<keyword evidence="1" id="KW-0472">Membrane</keyword>
<organism evidence="2">
    <name type="scientific">Rhizophora mucronata</name>
    <name type="common">Asiatic mangrove</name>
    <dbReference type="NCBI Taxonomy" id="61149"/>
    <lineage>
        <taxon>Eukaryota</taxon>
        <taxon>Viridiplantae</taxon>
        <taxon>Streptophyta</taxon>
        <taxon>Embryophyta</taxon>
        <taxon>Tracheophyta</taxon>
        <taxon>Spermatophyta</taxon>
        <taxon>Magnoliopsida</taxon>
        <taxon>eudicotyledons</taxon>
        <taxon>Gunneridae</taxon>
        <taxon>Pentapetalae</taxon>
        <taxon>rosids</taxon>
        <taxon>fabids</taxon>
        <taxon>Malpighiales</taxon>
        <taxon>Rhizophoraceae</taxon>
        <taxon>Rhizophora</taxon>
    </lineage>
</organism>
<keyword evidence="1" id="KW-1133">Transmembrane helix</keyword>
<evidence type="ECO:0000256" key="1">
    <source>
        <dbReference type="SAM" id="Phobius"/>
    </source>
</evidence>
<keyword evidence="1" id="KW-0812">Transmembrane</keyword>
<feature type="transmembrane region" description="Helical" evidence="1">
    <location>
        <begin position="72"/>
        <end position="89"/>
    </location>
</feature>
<name>A0A2P2M5A2_RHIMU</name>
<proteinExistence type="predicted"/>
<protein>
    <submittedName>
        <fullName evidence="2">Uncharacterized protein</fullName>
    </submittedName>
</protein>
<accession>A0A2P2M5A2</accession>
<sequence>MQLDVDNQSISDYNMDTSMKLLHAIAFASSLYIICLIFQYTDNVFCVYAVIRALLDVSFPAIDVFYGYHTEIIFLIIINTTIISSDNKCKFFICKKKKKLYGPLSFSITINIKTSTRQQQ</sequence>
<evidence type="ECO:0000313" key="2">
    <source>
        <dbReference type="EMBL" id="MBX25399.1"/>
    </source>
</evidence>
<feature type="transmembrane region" description="Helical" evidence="1">
    <location>
        <begin position="20"/>
        <end position="38"/>
    </location>
</feature>
<dbReference type="EMBL" id="GGEC01044915">
    <property type="protein sequence ID" value="MBX25399.1"/>
    <property type="molecule type" value="Transcribed_RNA"/>
</dbReference>
<dbReference type="AlphaFoldDB" id="A0A2P2M5A2"/>
<dbReference type="EMBL" id="GGEC01044912">
    <property type="protein sequence ID" value="MBX25396.1"/>
    <property type="molecule type" value="Transcribed_RNA"/>
</dbReference>
<reference evidence="2" key="1">
    <citation type="submission" date="2018-02" db="EMBL/GenBank/DDBJ databases">
        <title>Rhizophora mucronata_Transcriptome.</title>
        <authorList>
            <person name="Meera S.P."/>
            <person name="Sreeshan A."/>
            <person name="Augustine A."/>
        </authorList>
    </citation>
    <scope>NUCLEOTIDE SEQUENCE</scope>
    <source>
        <tissue evidence="2">Leaf</tissue>
    </source>
</reference>